<accession>A0ABY7HFN6</accession>
<evidence type="ECO:0000313" key="4">
    <source>
        <dbReference type="Proteomes" id="UP001164459"/>
    </source>
</evidence>
<feature type="region of interest" description="Disordered" evidence="1">
    <location>
        <begin position="63"/>
        <end position="160"/>
    </location>
</feature>
<keyword evidence="2" id="KW-0812">Transmembrane</keyword>
<evidence type="ECO:0000256" key="1">
    <source>
        <dbReference type="SAM" id="MobiDB-lite"/>
    </source>
</evidence>
<dbReference type="Proteomes" id="UP001164459">
    <property type="component" value="Chromosome"/>
</dbReference>
<feature type="transmembrane region" description="Helical" evidence="2">
    <location>
        <begin position="453"/>
        <end position="484"/>
    </location>
</feature>
<dbReference type="RefSeq" id="WP_269040459.1">
    <property type="nucleotide sequence ID" value="NZ_CP114040.1"/>
</dbReference>
<keyword evidence="2" id="KW-0472">Membrane</keyword>
<keyword evidence="4" id="KW-1185">Reference proteome</keyword>
<feature type="compositionally biased region" description="Polar residues" evidence="1">
    <location>
        <begin position="244"/>
        <end position="259"/>
    </location>
</feature>
<reference evidence="3" key="1">
    <citation type="submission" date="2022-11" db="EMBL/GenBank/DDBJ databases">
        <title>Minimal conservation of predation-associated metabolite biosynthetic gene clusters underscores biosynthetic potential of Myxococcota including descriptions for ten novel species: Archangium lansinium sp. nov., Myxococcus landrumus sp. nov., Nannocystis bai.</title>
        <authorList>
            <person name="Ahearne A."/>
            <person name="Stevens C."/>
            <person name="Dowd S."/>
        </authorList>
    </citation>
    <scope>NUCLEOTIDE SEQUENCE</scope>
    <source>
        <strain evidence="3">Fl3</strain>
    </source>
</reference>
<evidence type="ECO:0000313" key="3">
    <source>
        <dbReference type="EMBL" id="WAS98093.1"/>
    </source>
</evidence>
<proteinExistence type="predicted"/>
<protein>
    <submittedName>
        <fullName evidence="3">Uncharacterized protein</fullName>
    </submittedName>
</protein>
<keyword evidence="2" id="KW-1133">Transmembrane helix</keyword>
<feature type="region of interest" description="Disordered" evidence="1">
    <location>
        <begin position="184"/>
        <end position="295"/>
    </location>
</feature>
<sequence>MLSPTLALRCPHCQHALSLADLRGAPACPACGQPHGLPPTVADALALYERAIQQAVSDLIQGGPVPTASHETAAEFAPASPPVRAQSQPGPSARLLAAPVPPTTLLSIGPAPPPSVAAPVRPVLQDSSPAFDGLQPGDTLQGPAATPATRPGRPSRPGSLSAELAAGLAADRHDLAPAPQFAHLSQAPLDGPAPASRFAHLAPPSPVPADSPPRPAPSDIHASPVPADISSRPAPSATRVSPVPSDTSSRPAPSDTQGSPVPADSRFPGSAPASRAPVPADSPDHEVPDAPVSAVAPGFDPAALSGPLPAPRDSSVLGVSLARDPAVRSGAGDTVPGAAVSPANSSLLAILYNRSGASLSTPSSSAGLTAPPGGLAEAPLLVSAVREPADGAPAPATEVLVAAVRSFLPDRPDAAGPEPEGRIPATALAVARRALLARHADERRQQQVRDGGLGLLFAAVVCAGLLLFGLWYVAAPIAVLAVLLRLHREERGERFGAEVQRLGDALGGQRLPSYDAITAWFDRLWPAPVSPEAMWTSHLHGAVRCDVHGYPALVDVHLNEKTAGGVVYPPRITAYLAAIWPSRVPSLRMTATDLSPAAQARLTRLRKAGYTVVTDAHGGLVMRASESIAQAARADITRLPALQVPIGELADLARDLGAEPVTAP</sequence>
<feature type="compositionally biased region" description="Pro residues" evidence="1">
    <location>
        <begin position="203"/>
        <end position="216"/>
    </location>
</feature>
<organism evidence="3 4">
    <name type="scientific">Nannocystis punicea</name>
    <dbReference type="NCBI Taxonomy" id="2995304"/>
    <lineage>
        <taxon>Bacteria</taxon>
        <taxon>Pseudomonadati</taxon>
        <taxon>Myxococcota</taxon>
        <taxon>Polyangia</taxon>
        <taxon>Nannocystales</taxon>
        <taxon>Nannocystaceae</taxon>
        <taxon>Nannocystis</taxon>
    </lineage>
</organism>
<name>A0ABY7HFN6_9BACT</name>
<evidence type="ECO:0000256" key="2">
    <source>
        <dbReference type="SAM" id="Phobius"/>
    </source>
</evidence>
<dbReference type="EMBL" id="CP114040">
    <property type="protein sequence ID" value="WAS98093.1"/>
    <property type="molecule type" value="Genomic_DNA"/>
</dbReference>
<feature type="compositionally biased region" description="Low complexity" evidence="1">
    <location>
        <begin position="142"/>
        <end position="160"/>
    </location>
</feature>
<gene>
    <name evidence="3" type="ORF">O0S08_18295</name>
</gene>
<feature type="compositionally biased region" description="Low complexity" evidence="1">
    <location>
        <begin position="95"/>
        <end position="106"/>
    </location>
</feature>